<dbReference type="Pfam" id="PF19305">
    <property type="entry name" value="MmgE_PrpD_C"/>
    <property type="match status" value="1"/>
</dbReference>
<proteinExistence type="inferred from homology"/>
<dbReference type="InterPro" id="IPR042183">
    <property type="entry name" value="MmgE/PrpD_sf_1"/>
</dbReference>
<comment type="similarity">
    <text evidence="1">Belongs to the PrpD family.</text>
</comment>
<dbReference type="InterPro" id="IPR036148">
    <property type="entry name" value="MmgE/PrpD_sf"/>
</dbReference>
<dbReference type="Gene3D" id="3.30.1330.120">
    <property type="entry name" value="2-methylcitrate dehydratase PrpD"/>
    <property type="match status" value="1"/>
</dbReference>
<protein>
    <submittedName>
        <fullName evidence="4">MmgE/PrpD family protein</fullName>
    </submittedName>
</protein>
<dbReference type="EMBL" id="BAABGT010000040">
    <property type="protein sequence ID" value="GAA4548635.1"/>
    <property type="molecule type" value="Genomic_DNA"/>
</dbReference>
<organism evidence="4 5">
    <name type="scientific">Pseudonocardia xishanensis</name>
    <dbReference type="NCBI Taxonomy" id="630995"/>
    <lineage>
        <taxon>Bacteria</taxon>
        <taxon>Bacillati</taxon>
        <taxon>Actinomycetota</taxon>
        <taxon>Actinomycetes</taxon>
        <taxon>Pseudonocardiales</taxon>
        <taxon>Pseudonocardiaceae</taxon>
        <taxon>Pseudonocardia</taxon>
    </lineage>
</organism>
<gene>
    <name evidence="4" type="ORF">GCM10023175_35360</name>
</gene>
<dbReference type="PANTHER" id="PTHR16943">
    <property type="entry name" value="2-METHYLCITRATE DEHYDRATASE-RELATED"/>
    <property type="match status" value="1"/>
</dbReference>
<name>A0ABP8RTL2_9PSEU</name>
<accession>A0ABP8RTL2</accession>
<dbReference type="PANTHER" id="PTHR16943:SF8">
    <property type="entry name" value="2-METHYLCITRATE DEHYDRATASE"/>
    <property type="match status" value="1"/>
</dbReference>
<reference evidence="5" key="1">
    <citation type="journal article" date="2019" name="Int. J. Syst. Evol. Microbiol.">
        <title>The Global Catalogue of Microorganisms (GCM) 10K type strain sequencing project: providing services to taxonomists for standard genome sequencing and annotation.</title>
        <authorList>
            <consortium name="The Broad Institute Genomics Platform"/>
            <consortium name="The Broad Institute Genome Sequencing Center for Infectious Disease"/>
            <person name="Wu L."/>
            <person name="Ma J."/>
        </authorList>
    </citation>
    <scope>NUCLEOTIDE SEQUENCE [LARGE SCALE GENOMIC DNA]</scope>
    <source>
        <strain evidence="5">JCM 17906</strain>
    </source>
</reference>
<evidence type="ECO:0000313" key="4">
    <source>
        <dbReference type="EMBL" id="GAA4548635.1"/>
    </source>
</evidence>
<dbReference type="InterPro" id="IPR045336">
    <property type="entry name" value="MmgE_PrpD_N"/>
</dbReference>
<dbReference type="Gene3D" id="1.10.4100.10">
    <property type="entry name" value="2-methylcitrate dehydratase PrpD"/>
    <property type="match status" value="1"/>
</dbReference>
<evidence type="ECO:0000259" key="2">
    <source>
        <dbReference type="Pfam" id="PF03972"/>
    </source>
</evidence>
<dbReference type="InterPro" id="IPR005656">
    <property type="entry name" value="MmgE_PrpD"/>
</dbReference>
<comment type="caution">
    <text evidence="4">The sequence shown here is derived from an EMBL/GenBank/DDBJ whole genome shotgun (WGS) entry which is preliminary data.</text>
</comment>
<evidence type="ECO:0000259" key="3">
    <source>
        <dbReference type="Pfam" id="PF19305"/>
    </source>
</evidence>
<keyword evidence="5" id="KW-1185">Reference proteome</keyword>
<feature type="domain" description="MmgE/PrpD N-terminal" evidence="2">
    <location>
        <begin position="20"/>
        <end position="249"/>
    </location>
</feature>
<feature type="domain" description="MmgE/PrpD C-terminal" evidence="3">
    <location>
        <begin position="269"/>
        <end position="426"/>
    </location>
</feature>
<dbReference type="InterPro" id="IPR042188">
    <property type="entry name" value="MmgE/PrpD_sf_2"/>
</dbReference>
<dbReference type="SUPFAM" id="SSF103378">
    <property type="entry name" value="2-methylcitrate dehydratase PrpD"/>
    <property type="match status" value="1"/>
</dbReference>
<dbReference type="Pfam" id="PF03972">
    <property type="entry name" value="MmgE_PrpD_N"/>
    <property type="match status" value="1"/>
</dbReference>
<dbReference type="Proteomes" id="UP001501598">
    <property type="component" value="Unassembled WGS sequence"/>
</dbReference>
<evidence type="ECO:0000313" key="5">
    <source>
        <dbReference type="Proteomes" id="UP001501598"/>
    </source>
</evidence>
<evidence type="ECO:0000256" key="1">
    <source>
        <dbReference type="ARBA" id="ARBA00006174"/>
    </source>
</evidence>
<sequence>MTVLGDATPRSLTRAVVDRVRPLRFDLMPEPVRRTAVHCVLDVVGVAVVGSTTPPATLVRAEMFDERSSGPAGVVGDPRRLPAAAAALVNGTAAHALDFDDVSAAMGGHPSTVVLPAALAAAERHGLDGPEMLAAFVAGVETACLVGRLMGPEHYARGFHTTATVGAVGAAATAAHAAALDEDGWCRALGIAATRAAGLKSMFGTMTKPLHAGFAAETGVRAASLAARGFTAHRDVLGAEQGFREVLGGTGVLPPEGAFDILDVLFKRHASCFLTHSSVEGLLRLREQGLRADEVEAVRLRVPPGHLRVCAIPDPTTPLEAKFSLRHTAALALVTGDLSERSFTAESPADPRLAAVRERVDIVARADDSPATEVRVRRRHGPELVAEVDVSVPDPATPSELDRREVVLRRKLLGLVEPHVGADRTARMLTAIEGLPTARTLDDLRAAVAV</sequence>
<dbReference type="InterPro" id="IPR045337">
    <property type="entry name" value="MmgE_PrpD_C"/>
</dbReference>